<dbReference type="PANTHER" id="PTHR24092:SF19">
    <property type="entry name" value="PHOSPHOLIPID-TRANSPORTING ATPASE"/>
    <property type="match status" value="1"/>
</dbReference>
<sequence>MHFNRQVLQYEILDVLEFTSDRKRMSVVVLDCQSGKILLLSKGADEAVLPCAYSGQQTKTFVDAVDKYAQLGLRTLCLAWRELESEEYAEWSRLFKEANSALTDREVGVPETIEILRQSGINFWMLTGDKQSTAIQIALLCNLISSEPKGQLLYINGRTEDEVARSLERVILTMRITSSEPKAFLYYLLTQPSQKEKSLSSMPVTCWDIAEATATATLISDVK</sequence>
<dbReference type="GO" id="GO:0005886">
    <property type="term" value="C:plasma membrane"/>
    <property type="evidence" value="ECO:0007669"/>
    <property type="project" value="TreeGrafter"/>
</dbReference>
<evidence type="ECO:0000313" key="1">
    <source>
        <dbReference type="EMBL" id="GJM93653.1"/>
    </source>
</evidence>
<organism evidence="1 2">
    <name type="scientific">Eleusine coracana subsp. coracana</name>
    <dbReference type="NCBI Taxonomy" id="191504"/>
    <lineage>
        <taxon>Eukaryota</taxon>
        <taxon>Viridiplantae</taxon>
        <taxon>Streptophyta</taxon>
        <taxon>Embryophyta</taxon>
        <taxon>Tracheophyta</taxon>
        <taxon>Spermatophyta</taxon>
        <taxon>Magnoliopsida</taxon>
        <taxon>Liliopsida</taxon>
        <taxon>Poales</taxon>
        <taxon>Poaceae</taxon>
        <taxon>PACMAD clade</taxon>
        <taxon>Chloridoideae</taxon>
        <taxon>Cynodonteae</taxon>
        <taxon>Eleusininae</taxon>
        <taxon>Eleusine</taxon>
    </lineage>
</organism>
<dbReference type="InterPro" id="IPR023299">
    <property type="entry name" value="ATPase_P-typ_cyto_dom_N"/>
</dbReference>
<reference evidence="1" key="1">
    <citation type="journal article" date="2018" name="DNA Res.">
        <title>Multiple hybrid de novo genome assembly of finger millet, an orphan allotetraploid crop.</title>
        <authorList>
            <person name="Hatakeyama M."/>
            <person name="Aluri S."/>
            <person name="Balachadran M.T."/>
            <person name="Sivarajan S.R."/>
            <person name="Patrignani A."/>
            <person name="Gruter S."/>
            <person name="Poveda L."/>
            <person name="Shimizu-Inatsugi R."/>
            <person name="Baeten J."/>
            <person name="Francoijs K.J."/>
            <person name="Nataraja K.N."/>
            <person name="Reddy Y.A.N."/>
            <person name="Phadnis S."/>
            <person name="Ravikumar R.L."/>
            <person name="Schlapbach R."/>
            <person name="Sreeman S.M."/>
            <person name="Shimizu K.K."/>
        </authorList>
    </citation>
    <scope>NUCLEOTIDE SEQUENCE</scope>
</reference>
<accession>A0AAV5C654</accession>
<keyword evidence="2" id="KW-1185">Reference proteome</keyword>
<comment type="caution">
    <text evidence="1">The sequence shown here is derived from an EMBL/GenBank/DDBJ whole genome shotgun (WGS) entry which is preliminary data.</text>
</comment>
<dbReference type="Gene3D" id="3.40.50.1000">
    <property type="entry name" value="HAD superfamily/HAD-like"/>
    <property type="match status" value="1"/>
</dbReference>
<dbReference type="GO" id="GO:0140326">
    <property type="term" value="F:ATPase-coupled intramembrane lipid transporter activity"/>
    <property type="evidence" value="ECO:0007669"/>
    <property type="project" value="TreeGrafter"/>
</dbReference>
<dbReference type="GO" id="GO:0045332">
    <property type="term" value="P:phospholipid translocation"/>
    <property type="evidence" value="ECO:0007669"/>
    <property type="project" value="TreeGrafter"/>
</dbReference>
<dbReference type="Gene3D" id="3.40.1110.10">
    <property type="entry name" value="Calcium-transporting ATPase, cytoplasmic domain N"/>
    <property type="match status" value="1"/>
</dbReference>
<dbReference type="SUPFAM" id="SSF81660">
    <property type="entry name" value="Metal cation-transporting ATPase, ATP-binding domain N"/>
    <property type="match status" value="1"/>
</dbReference>
<dbReference type="EMBL" id="BQKI01000004">
    <property type="protein sequence ID" value="GJM93653.1"/>
    <property type="molecule type" value="Genomic_DNA"/>
</dbReference>
<dbReference type="Proteomes" id="UP001054889">
    <property type="component" value="Unassembled WGS sequence"/>
</dbReference>
<dbReference type="Pfam" id="PF13246">
    <property type="entry name" value="Cation_ATPase"/>
    <property type="match status" value="1"/>
</dbReference>
<evidence type="ECO:0000313" key="2">
    <source>
        <dbReference type="Proteomes" id="UP001054889"/>
    </source>
</evidence>
<reference evidence="1" key="2">
    <citation type="submission" date="2021-12" db="EMBL/GenBank/DDBJ databases">
        <title>Resequencing data analysis of finger millet.</title>
        <authorList>
            <person name="Hatakeyama M."/>
            <person name="Aluri S."/>
            <person name="Balachadran M.T."/>
            <person name="Sivarajan S.R."/>
            <person name="Poveda L."/>
            <person name="Shimizu-Inatsugi R."/>
            <person name="Schlapbach R."/>
            <person name="Sreeman S.M."/>
            <person name="Shimizu K.K."/>
        </authorList>
    </citation>
    <scope>NUCLEOTIDE SEQUENCE</scope>
</reference>
<dbReference type="PANTHER" id="PTHR24092">
    <property type="entry name" value="PROBABLE PHOSPHOLIPID-TRANSPORTING ATPASE"/>
    <property type="match status" value="1"/>
</dbReference>
<dbReference type="GO" id="GO:0000166">
    <property type="term" value="F:nucleotide binding"/>
    <property type="evidence" value="ECO:0007669"/>
    <property type="project" value="InterPro"/>
</dbReference>
<protein>
    <submittedName>
        <fullName evidence="1">Uncharacterized protein</fullName>
    </submittedName>
</protein>
<dbReference type="AlphaFoldDB" id="A0AAV5C654"/>
<proteinExistence type="predicted"/>
<dbReference type="InterPro" id="IPR023214">
    <property type="entry name" value="HAD_sf"/>
</dbReference>
<dbReference type="SUPFAM" id="SSF56784">
    <property type="entry name" value="HAD-like"/>
    <property type="match status" value="1"/>
</dbReference>
<gene>
    <name evidence="1" type="primary">ga10231</name>
    <name evidence="1" type="ORF">PR202_ga10231</name>
</gene>
<name>A0AAV5C654_ELECO</name>
<dbReference type="InterPro" id="IPR036412">
    <property type="entry name" value="HAD-like_sf"/>
</dbReference>